<dbReference type="FunFam" id="3.40.50.300:FF:000042">
    <property type="entry name" value="Maltose/maltodextrin ABC transporter, ATP-binding protein"/>
    <property type="match status" value="1"/>
</dbReference>
<evidence type="ECO:0000256" key="3">
    <source>
        <dbReference type="ARBA" id="ARBA00022840"/>
    </source>
</evidence>
<dbReference type="AlphaFoldDB" id="A0A0U2W8R7"/>
<reference evidence="4 5" key="2">
    <citation type="journal article" date="2016" name="Genome Announc.">
        <title>Complete Genome Sequences of Two Interactive Moderate Thermophiles, Paenibacillus napthalenovorans 32O-Y and Paenibacillus sp. 32O-W.</title>
        <authorList>
            <person name="Butler R.R.III."/>
            <person name="Wang J."/>
            <person name="Stark B.C."/>
            <person name="Pombert J.F."/>
        </authorList>
    </citation>
    <scope>NUCLEOTIDE SEQUENCE [LARGE SCALE GENOMIC DNA]</scope>
    <source>
        <strain evidence="4 5">32O-Y</strain>
    </source>
</reference>
<evidence type="ECO:0000313" key="4">
    <source>
        <dbReference type="EMBL" id="ALS23909.1"/>
    </source>
</evidence>
<dbReference type="RefSeq" id="WP_054818479.1">
    <property type="nucleotide sequence ID" value="NZ_BJCS01000005.1"/>
</dbReference>
<evidence type="ECO:0000256" key="1">
    <source>
        <dbReference type="ARBA" id="ARBA00022448"/>
    </source>
</evidence>
<dbReference type="Pfam" id="PF00005">
    <property type="entry name" value="ABC_tran"/>
    <property type="match status" value="1"/>
</dbReference>
<proteinExistence type="predicted"/>
<dbReference type="InterPro" id="IPR008995">
    <property type="entry name" value="Mo/tungstate-bd_C_term_dom"/>
</dbReference>
<dbReference type="SMART" id="SM00382">
    <property type="entry name" value="AAA"/>
    <property type="match status" value="1"/>
</dbReference>
<dbReference type="InterPro" id="IPR013611">
    <property type="entry name" value="Transp-assoc_OB_typ2"/>
</dbReference>
<dbReference type="PROSITE" id="PS00211">
    <property type="entry name" value="ABC_TRANSPORTER_1"/>
    <property type="match status" value="1"/>
</dbReference>
<reference evidence="5" key="1">
    <citation type="submission" date="2015-12" db="EMBL/GenBank/DDBJ databases">
        <title>Complete genome sequences of two moderately thermophilic Paenibacillus species.</title>
        <authorList>
            <person name="Butler R.III."/>
            <person name="Wang J."/>
            <person name="Stark B.C."/>
            <person name="Pombert J.-F."/>
        </authorList>
    </citation>
    <scope>NUCLEOTIDE SEQUENCE [LARGE SCALE GENOMIC DNA]</scope>
    <source>
        <strain evidence="5">32O-Y</strain>
    </source>
</reference>
<dbReference type="Pfam" id="PF08402">
    <property type="entry name" value="TOBE_2"/>
    <property type="match status" value="1"/>
</dbReference>
<dbReference type="SUPFAM" id="SSF50331">
    <property type="entry name" value="MOP-like"/>
    <property type="match status" value="1"/>
</dbReference>
<dbReference type="Gene3D" id="3.40.50.300">
    <property type="entry name" value="P-loop containing nucleotide triphosphate hydrolases"/>
    <property type="match status" value="1"/>
</dbReference>
<accession>A0A0U2W8R7</accession>
<dbReference type="GO" id="GO:0140359">
    <property type="term" value="F:ABC-type transporter activity"/>
    <property type="evidence" value="ECO:0007669"/>
    <property type="project" value="UniProtKB-ARBA"/>
</dbReference>
<dbReference type="SUPFAM" id="SSF52540">
    <property type="entry name" value="P-loop containing nucleoside triphosphate hydrolases"/>
    <property type="match status" value="1"/>
</dbReference>
<dbReference type="PANTHER" id="PTHR42781">
    <property type="entry name" value="SPERMIDINE/PUTRESCINE IMPORT ATP-BINDING PROTEIN POTA"/>
    <property type="match status" value="1"/>
</dbReference>
<name>A0A0U2W8R7_9BACL</name>
<dbReference type="KEGG" id="pnp:IJ22_35710"/>
<dbReference type="GO" id="GO:0005524">
    <property type="term" value="F:ATP binding"/>
    <property type="evidence" value="ECO:0007669"/>
    <property type="project" value="UniProtKB-KW"/>
</dbReference>
<dbReference type="InterPro" id="IPR050093">
    <property type="entry name" value="ABC_SmlMolc_Importer"/>
</dbReference>
<dbReference type="OrthoDB" id="9802264at2"/>
<dbReference type="InterPro" id="IPR003593">
    <property type="entry name" value="AAA+_ATPase"/>
</dbReference>
<keyword evidence="2" id="KW-0547">Nucleotide-binding</keyword>
<evidence type="ECO:0000313" key="5">
    <source>
        <dbReference type="Proteomes" id="UP000061660"/>
    </source>
</evidence>
<dbReference type="Gene3D" id="2.40.50.100">
    <property type="match status" value="1"/>
</dbReference>
<dbReference type="STRING" id="162209.IJ22_35710"/>
<keyword evidence="1" id="KW-0813">Transport</keyword>
<dbReference type="GO" id="GO:0043190">
    <property type="term" value="C:ATP-binding cassette (ABC) transporter complex"/>
    <property type="evidence" value="ECO:0007669"/>
    <property type="project" value="InterPro"/>
</dbReference>
<sequence length="364" mass="40638">MQQVMNDVEIRGAYKKFGTNVVLGGVDLDVKQGELLTLLGPSGCGKTTTLNLIAGFIDADQGELYIKGKRMNGVPPYKRDLGMVFQGYSLFPHMTVYENLEFGLKLHKVDKTESGSRIKNALEIVKMTGLEQRYPRELSGGQRQRVAIARALVVQPKLLLLDEPLSNLDAKLRQELRMEIKRLQKEVGVTTIFVTHDQEEALSMSDRIVIMDRGKVEQVGTPTEIYANPRSEFVFNFIGKSNSMHGSIVHIDANNITVQRENGEQMLVEAGNVMGADRLCSIGDQVKLYIRPEKVAIGPVSDADYDLHTVRITQMNYLGSSWEIFTSFQGDSLQVQCSDIDPAWTIGSEVKIGWKPSDVMLIKQ</sequence>
<organism evidence="4 5">
    <name type="scientific">Paenibacillus naphthalenovorans</name>
    <dbReference type="NCBI Taxonomy" id="162209"/>
    <lineage>
        <taxon>Bacteria</taxon>
        <taxon>Bacillati</taxon>
        <taxon>Bacillota</taxon>
        <taxon>Bacilli</taxon>
        <taxon>Bacillales</taxon>
        <taxon>Paenibacillaceae</taxon>
        <taxon>Paenibacillus</taxon>
    </lineage>
</organism>
<dbReference type="InterPro" id="IPR017871">
    <property type="entry name" value="ABC_transporter-like_CS"/>
</dbReference>
<dbReference type="GO" id="GO:0016887">
    <property type="term" value="F:ATP hydrolysis activity"/>
    <property type="evidence" value="ECO:0007669"/>
    <property type="project" value="InterPro"/>
</dbReference>
<dbReference type="Proteomes" id="UP000061660">
    <property type="component" value="Chromosome"/>
</dbReference>
<evidence type="ECO:0000256" key="2">
    <source>
        <dbReference type="ARBA" id="ARBA00022741"/>
    </source>
</evidence>
<dbReference type="PATRIC" id="fig|162209.4.peg.3796"/>
<gene>
    <name evidence="4" type="ORF">IJ22_35710</name>
</gene>
<dbReference type="InterPro" id="IPR027417">
    <property type="entry name" value="P-loop_NTPase"/>
</dbReference>
<protein>
    <submittedName>
        <fullName evidence="4">Spermidine/putrescine ABC transporter ATP-binding protein</fullName>
    </submittedName>
</protein>
<dbReference type="InterPro" id="IPR003439">
    <property type="entry name" value="ABC_transporter-like_ATP-bd"/>
</dbReference>
<dbReference type="PROSITE" id="PS50893">
    <property type="entry name" value="ABC_TRANSPORTER_2"/>
    <property type="match status" value="1"/>
</dbReference>
<dbReference type="PANTHER" id="PTHR42781:SF4">
    <property type="entry name" value="SPERMIDINE_PUTRESCINE IMPORT ATP-BINDING PROTEIN POTA"/>
    <property type="match status" value="1"/>
</dbReference>
<keyword evidence="3 4" id="KW-0067">ATP-binding</keyword>
<keyword evidence="5" id="KW-1185">Reference proteome</keyword>
<dbReference type="EMBL" id="CP013652">
    <property type="protein sequence ID" value="ALS23909.1"/>
    <property type="molecule type" value="Genomic_DNA"/>
</dbReference>